<reference evidence="3 4" key="1">
    <citation type="submission" date="2019-06" db="EMBL/GenBank/DDBJ databases">
        <authorList>
            <person name="De-Chao Zhang Q."/>
        </authorList>
    </citation>
    <scope>NUCLEOTIDE SEQUENCE [LARGE SCALE GENOMIC DNA]</scope>
    <source>
        <strain evidence="3 4">KN1116</strain>
    </source>
</reference>
<feature type="transmembrane region" description="Helical" evidence="1">
    <location>
        <begin position="57"/>
        <end position="81"/>
    </location>
</feature>
<reference evidence="3 4" key="2">
    <citation type="submission" date="2020-03" db="EMBL/GenBank/DDBJ databases">
        <title>Chryseoglobus sp. isolated from a deep-sea seamount.</title>
        <authorList>
            <person name="Zhang D.-C."/>
        </authorList>
    </citation>
    <scope>NUCLEOTIDE SEQUENCE [LARGE SCALE GENOMIC DNA]</scope>
    <source>
        <strain evidence="3 4">KN1116</strain>
    </source>
</reference>
<evidence type="ECO:0000313" key="3">
    <source>
        <dbReference type="EMBL" id="NHF61937.1"/>
    </source>
</evidence>
<feature type="domain" description="DUF4126" evidence="2">
    <location>
        <begin position="57"/>
        <end position="239"/>
    </location>
</feature>
<evidence type="ECO:0000256" key="1">
    <source>
        <dbReference type="SAM" id="Phobius"/>
    </source>
</evidence>
<accession>A0A9E5MDY6</accession>
<feature type="transmembrane region" description="Helical" evidence="1">
    <location>
        <begin position="209"/>
        <end position="238"/>
    </location>
</feature>
<evidence type="ECO:0000259" key="2">
    <source>
        <dbReference type="Pfam" id="PF13548"/>
    </source>
</evidence>
<keyword evidence="1" id="KW-0472">Membrane</keyword>
<dbReference type="Pfam" id="PF13548">
    <property type="entry name" value="DUF4126"/>
    <property type="match status" value="1"/>
</dbReference>
<sequence>MITAPCPRQRRATVLLPAAIPPVSAITSTGSSLTALTRPKRISWRSANAREDDVLEILTGTGLAVAAGLNAYIPLLILGLAGRFVDVIELPAAWAWLTNDWVLIIIGALLVIEIIADKIPAVDSINDWLQTLIRPAAGGIVFGTGSATQTAAVSDPAAFFEGDQWVPVVVGIVIALVVHGGKMLARPAANTLTAGAAAPVLSTGEDIGAVVLSLLALLIPVLVIVALVGLVLAVVLAFRRAGRRRQSVEPVPSPH</sequence>
<name>A0A9E5MDY6_9MICO</name>
<dbReference type="Proteomes" id="UP000818266">
    <property type="component" value="Unassembled WGS sequence"/>
</dbReference>
<gene>
    <name evidence="3" type="ORF">FK219_001555</name>
</gene>
<dbReference type="OrthoDB" id="161516at2"/>
<keyword evidence="1" id="KW-1133">Transmembrane helix</keyword>
<proteinExistence type="predicted"/>
<organism evidence="3 4">
    <name type="scientific">Microcella pacifica</name>
    <dbReference type="NCBI Taxonomy" id="2591847"/>
    <lineage>
        <taxon>Bacteria</taxon>
        <taxon>Bacillati</taxon>
        <taxon>Actinomycetota</taxon>
        <taxon>Actinomycetes</taxon>
        <taxon>Micrococcales</taxon>
        <taxon>Microbacteriaceae</taxon>
        <taxon>Microcella</taxon>
    </lineage>
</organism>
<feature type="transmembrane region" description="Helical" evidence="1">
    <location>
        <begin position="93"/>
        <end position="116"/>
    </location>
</feature>
<comment type="caution">
    <text evidence="3">The sequence shown here is derived from an EMBL/GenBank/DDBJ whole genome shotgun (WGS) entry which is preliminary data.</text>
</comment>
<evidence type="ECO:0000313" key="4">
    <source>
        <dbReference type="Proteomes" id="UP000818266"/>
    </source>
</evidence>
<keyword evidence="4" id="KW-1185">Reference proteome</keyword>
<protein>
    <submittedName>
        <fullName evidence="3">DUF4126 domain-containing protein</fullName>
    </submittedName>
</protein>
<dbReference type="EMBL" id="VIKT02000002">
    <property type="protein sequence ID" value="NHF61937.1"/>
    <property type="molecule type" value="Genomic_DNA"/>
</dbReference>
<dbReference type="InterPro" id="IPR025196">
    <property type="entry name" value="DUF4126"/>
</dbReference>
<keyword evidence="1" id="KW-0812">Transmembrane</keyword>
<dbReference type="AlphaFoldDB" id="A0A9E5MDY6"/>